<protein>
    <submittedName>
        <fullName evidence="2">Uncharacterized protein</fullName>
    </submittedName>
</protein>
<proteinExistence type="predicted"/>
<dbReference type="AlphaFoldDB" id="A0A0E9WZH4"/>
<reference evidence="2" key="1">
    <citation type="submission" date="2014-11" db="EMBL/GenBank/DDBJ databases">
        <authorList>
            <person name="Amaro Gonzalez C."/>
        </authorList>
    </citation>
    <scope>NUCLEOTIDE SEQUENCE</scope>
</reference>
<reference evidence="2" key="2">
    <citation type="journal article" date="2015" name="Fish Shellfish Immunol.">
        <title>Early steps in the European eel (Anguilla anguilla)-Vibrio vulnificus interaction in the gills: Role of the RtxA13 toxin.</title>
        <authorList>
            <person name="Callol A."/>
            <person name="Pajuelo D."/>
            <person name="Ebbesson L."/>
            <person name="Teles M."/>
            <person name="MacKenzie S."/>
            <person name="Amaro C."/>
        </authorList>
    </citation>
    <scope>NUCLEOTIDE SEQUENCE</scope>
</reference>
<evidence type="ECO:0000313" key="2">
    <source>
        <dbReference type="EMBL" id="JAH94828.1"/>
    </source>
</evidence>
<organism evidence="2">
    <name type="scientific">Anguilla anguilla</name>
    <name type="common">European freshwater eel</name>
    <name type="synonym">Muraena anguilla</name>
    <dbReference type="NCBI Taxonomy" id="7936"/>
    <lineage>
        <taxon>Eukaryota</taxon>
        <taxon>Metazoa</taxon>
        <taxon>Chordata</taxon>
        <taxon>Craniata</taxon>
        <taxon>Vertebrata</taxon>
        <taxon>Euteleostomi</taxon>
        <taxon>Actinopterygii</taxon>
        <taxon>Neopterygii</taxon>
        <taxon>Teleostei</taxon>
        <taxon>Anguilliformes</taxon>
        <taxon>Anguillidae</taxon>
        <taxon>Anguilla</taxon>
    </lineage>
</organism>
<evidence type="ECO:0000256" key="1">
    <source>
        <dbReference type="SAM" id="Phobius"/>
    </source>
</evidence>
<keyword evidence="1" id="KW-0812">Transmembrane</keyword>
<feature type="transmembrane region" description="Helical" evidence="1">
    <location>
        <begin position="21"/>
        <end position="41"/>
    </location>
</feature>
<keyword evidence="1" id="KW-1133">Transmembrane helix</keyword>
<dbReference type="EMBL" id="GBXM01013749">
    <property type="protein sequence ID" value="JAH94828.1"/>
    <property type="molecule type" value="Transcribed_RNA"/>
</dbReference>
<accession>A0A0E9WZH4</accession>
<keyword evidence="1" id="KW-0472">Membrane</keyword>
<sequence length="42" mass="5031">MQIWDSKLIVKQYDCDPKGQFFLCHRFQICVMFVSMVTALLF</sequence>
<name>A0A0E9WZH4_ANGAN</name>